<evidence type="ECO:0000313" key="5">
    <source>
        <dbReference type="Proteomes" id="UP001224926"/>
    </source>
</evidence>
<dbReference type="CDD" id="cd01127">
    <property type="entry name" value="TrwB_TraG_TraD_VirD4"/>
    <property type="match status" value="1"/>
</dbReference>
<dbReference type="Pfam" id="PF03288">
    <property type="entry name" value="Pox_D5"/>
    <property type="match status" value="1"/>
</dbReference>
<dbReference type="SUPFAM" id="SSF52540">
    <property type="entry name" value="P-loop containing nucleoside triphosphate hydrolases"/>
    <property type="match status" value="1"/>
</dbReference>
<gene>
    <name evidence="4" type="ORF">NP511_22255</name>
</gene>
<dbReference type="GeneID" id="84216723"/>
<dbReference type="AlphaFoldDB" id="A0AAF0T3F7"/>
<keyword evidence="5" id="KW-1185">Reference proteome</keyword>
<feature type="compositionally biased region" description="Basic and acidic residues" evidence="1">
    <location>
        <begin position="16"/>
        <end position="31"/>
    </location>
</feature>
<geneLocation type="plasmid" evidence="4 5">
    <name>unnamed1</name>
</geneLocation>
<evidence type="ECO:0000259" key="3">
    <source>
        <dbReference type="Pfam" id="PF12696"/>
    </source>
</evidence>
<dbReference type="InterPro" id="IPR032689">
    <property type="entry name" value="TraG-D_C"/>
</dbReference>
<keyword evidence="4" id="KW-0238">DNA-binding</keyword>
<sequence>MVLDRFFGSDDEASSDDQHDGHATEGDKQPEENTTAESPAHQQPSPDEGDQYDIVEQNTTRIGGKKVITETADEGTVAGPFIREMFEAGMHNAPAPLWIGYSEDPQTGFREAPLRFESLFRHTWIAGTTGYGKTTELLNMMVQWAYSGYGFTYFDPKGRDSRELLRMLPKHRLEDVVWIEPGSTTHEKTVGLNFLEVPECETTEDFENEIENRVENLKAVFDTSDYWGINMEAITESMARAMMKSEQPFSIIDMYFTLLNAERREEFAVDVEDPYIREFCLEIADMEEETVRPLLKRIKSWVENSVIRRIIAHRESTIDFRDIIDNDRIVIVRTPVENTDIKKMVTLGVMRNLWSAIQRRSYEMDTTPDPYFVLCDEFDDIASDNLDIESMLARARSMRLSVTLASQYPSQLDEDTLKAMQNNCDNLLTFSVNDSDDAELLMKRFRDYTAEDLITTNQFKVWTRIPLSGGRYSEPVLIRTFPPYPPLRETDDVDDIIEQSLERYGTDPLTDSEILRNLIYREYNEAASPDELIVDRLMAEAVRTVQLREDVRDQNGWVPVTDVDAEVVDRLESDTGETAEALTPDTATEELPDVRQESPLIDVDLSVNNEMVVVRLTDEGEDVATPETGDVRSAGGSEHDALLFDLEAALTKLGFTVDIYEQDGSEQPDGTATHPDYDGEFALEAETTTPERPAKVLQNLKRAQEDNRIPLFVVRPGDERVTHAAARLESILASPLREMADGTEKLYNMDERITFGDGATAHGGVTAVRPATGESTRTVWKRDGGERVLSDGNTEFIRTASSVALSKDTVPAYYSYDRETNQYTVYEQGETHIYDTLDAFEADWTPIKRPFVPETDLPDPEYDRASYGVVIMPEDAPPQLYVEGKTAPLSDEIERLLEADQESLQEDTDTSPAPDQDQQTADGAPELDPDGDGVAVFVDQFLVADTEGLVPKKELYQAYVAWAEEHDLDYTNDVWFGRKLSGHLEIGSDRRRKDGERITVHTGIELTDAGSRLLEEVDQSE</sequence>
<name>A0AAF0T3F7_9EURY</name>
<feature type="compositionally biased region" description="Polar residues" evidence="1">
    <location>
        <begin position="32"/>
        <end position="45"/>
    </location>
</feature>
<dbReference type="RefSeq" id="WP_211249142.1">
    <property type="nucleotide sequence ID" value="NZ_CP101874.1"/>
</dbReference>
<feature type="region of interest" description="Disordered" evidence="1">
    <location>
        <begin position="902"/>
        <end position="931"/>
    </location>
</feature>
<reference evidence="4 5" key="1">
    <citation type="submission" date="2022-07" db="EMBL/GenBank/DDBJ databases">
        <title>Two temperate virus in Haloterrigena jeotgali A29.</title>
        <authorList>
            <person name="Deng X."/>
        </authorList>
    </citation>
    <scope>NUCLEOTIDE SEQUENCE [LARGE SCALE GENOMIC DNA]</scope>
    <source>
        <strain evidence="4 5">A29</strain>
        <plasmid evidence="4 5">unnamed1</plasmid>
    </source>
</reference>
<dbReference type="Gene3D" id="3.40.50.300">
    <property type="entry name" value="P-loop containing nucleotide triphosphate hydrolases"/>
    <property type="match status" value="2"/>
</dbReference>
<proteinExistence type="predicted"/>
<dbReference type="InterPro" id="IPR051162">
    <property type="entry name" value="T4SS_component"/>
</dbReference>
<evidence type="ECO:0000313" key="4">
    <source>
        <dbReference type="EMBL" id="WMT10320.1"/>
    </source>
</evidence>
<dbReference type="Pfam" id="PF12696">
    <property type="entry name" value="TraG-D_C"/>
    <property type="match status" value="1"/>
</dbReference>
<dbReference type="Proteomes" id="UP001224926">
    <property type="component" value="Plasmid unnamed1"/>
</dbReference>
<evidence type="ECO:0000256" key="1">
    <source>
        <dbReference type="SAM" id="MobiDB-lite"/>
    </source>
</evidence>
<organism evidence="4 5">
    <name type="scientific">Natrinema thermotolerans</name>
    <dbReference type="NCBI Taxonomy" id="121872"/>
    <lineage>
        <taxon>Archaea</taxon>
        <taxon>Methanobacteriati</taxon>
        <taxon>Methanobacteriota</taxon>
        <taxon>Stenosarchaea group</taxon>
        <taxon>Halobacteria</taxon>
        <taxon>Halobacteriales</taxon>
        <taxon>Natrialbaceae</taxon>
        <taxon>Natrinema</taxon>
    </lineage>
</organism>
<dbReference type="GO" id="GO:0003677">
    <property type="term" value="F:DNA binding"/>
    <property type="evidence" value="ECO:0007669"/>
    <property type="project" value="UniProtKB-KW"/>
</dbReference>
<accession>A0AAF0T3F7</accession>
<keyword evidence="4" id="KW-0614">Plasmid</keyword>
<feature type="domain" description="DNA primase/nucleoside triphosphatase C-terminal" evidence="2">
    <location>
        <begin position="930"/>
        <end position="991"/>
    </location>
</feature>
<feature type="compositionally biased region" description="Polar residues" evidence="1">
    <location>
        <begin position="910"/>
        <end position="921"/>
    </location>
</feature>
<feature type="region of interest" description="Disordered" evidence="1">
    <location>
        <begin position="1"/>
        <end position="51"/>
    </location>
</feature>
<dbReference type="EMBL" id="CP101874">
    <property type="protein sequence ID" value="WMT10320.1"/>
    <property type="molecule type" value="Genomic_DNA"/>
</dbReference>
<feature type="domain" description="TraD/TraG TraM recognition site" evidence="3">
    <location>
        <begin position="372"/>
        <end position="451"/>
    </location>
</feature>
<protein>
    <submittedName>
        <fullName evidence="4">Type IV secretion system DNA-binding domain-containing protein</fullName>
    </submittedName>
</protein>
<evidence type="ECO:0000259" key="2">
    <source>
        <dbReference type="Pfam" id="PF03288"/>
    </source>
</evidence>
<dbReference type="PANTHER" id="PTHR30121">
    <property type="entry name" value="UNCHARACTERIZED PROTEIN YJGR-RELATED"/>
    <property type="match status" value="1"/>
</dbReference>
<dbReference type="PANTHER" id="PTHR30121:SF6">
    <property type="entry name" value="SLR6007 PROTEIN"/>
    <property type="match status" value="1"/>
</dbReference>
<dbReference type="InterPro" id="IPR027417">
    <property type="entry name" value="P-loop_NTPase"/>
</dbReference>
<dbReference type="InterPro" id="IPR004968">
    <property type="entry name" value="DNA_primase/NTPase_C"/>
</dbReference>